<evidence type="ECO:0008006" key="2">
    <source>
        <dbReference type="Google" id="ProtNLM"/>
    </source>
</evidence>
<protein>
    <recommendedName>
        <fullName evidence="2">Riboflavin kinase</fullName>
    </recommendedName>
</protein>
<sequence>RPRHLRQPTYSAELAEAVLKLREEYPRWGKDKLMILLHREGRFDTVDELKKQITEDIKRGRAILNSRGRN</sequence>
<dbReference type="EMBL" id="BARW01035072">
    <property type="protein sequence ID" value="GAJ13176.1"/>
    <property type="molecule type" value="Genomic_DNA"/>
</dbReference>
<accession>X1VFJ3</accession>
<name>X1VFJ3_9ZZZZ</name>
<evidence type="ECO:0000313" key="1">
    <source>
        <dbReference type="EMBL" id="GAJ13176.1"/>
    </source>
</evidence>
<reference evidence="1" key="1">
    <citation type="journal article" date="2014" name="Front. Microbiol.">
        <title>High frequency of phylogenetically diverse reductive dehalogenase-homologous genes in deep subseafloor sedimentary metagenomes.</title>
        <authorList>
            <person name="Kawai M."/>
            <person name="Futagami T."/>
            <person name="Toyoda A."/>
            <person name="Takaki Y."/>
            <person name="Nishi S."/>
            <person name="Hori S."/>
            <person name="Arai W."/>
            <person name="Tsubouchi T."/>
            <person name="Morono Y."/>
            <person name="Uchiyama I."/>
            <person name="Ito T."/>
            <person name="Fujiyama A."/>
            <person name="Inagaki F."/>
            <person name="Takami H."/>
        </authorList>
    </citation>
    <scope>NUCLEOTIDE SEQUENCE</scope>
    <source>
        <strain evidence="1">Expedition CK06-06</strain>
    </source>
</reference>
<gene>
    <name evidence="1" type="ORF">S12H4_54793</name>
</gene>
<comment type="caution">
    <text evidence="1">The sequence shown here is derived from an EMBL/GenBank/DDBJ whole genome shotgun (WGS) entry which is preliminary data.</text>
</comment>
<organism evidence="1">
    <name type="scientific">marine sediment metagenome</name>
    <dbReference type="NCBI Taxonomy" id="412755"/>
    <lineage>
        <taxon>unclassified sequences</taxon>
        <taxon>metagenomes</taxon>
        <taxon>ecological metagenomes</taxon>
    </lineage>
</organism>
<feature type="non-terminal residue" evidence="1">
    <location>
        <position position="1"/>
    </location>
</feature>
<dbReference type="AlphaFoldDB" id="X1VFJ3"/>
<proteinExistence type="predicted"/>